<comment type="caution">
    <text evidence="5">The sequence shown here is derived from an EMBL/GenBank/DDBJ whole genome shotgun (WGS) entry which is preliminary data.</text>
</comment>
<dbReference type="OrthoDB" id="9789605at2"/>
<organism evidence="5 6">
    <name type="scientific">Vibrio azureus NBRC 104587</name>
    <dbReference type="NCBI Taxonomy" id="1219077"/>
    <lineage>
        <taxon>Bacteria</taxon>
        <taxon>Pseudomonadati</taxon>
        <taxon>Pseudomonadota</taxon>
        <taxon>Gammaproteobacteria</taxon>
        <taxon>Vibrionales</taxon>
        <taxon>Vibrionaceae</taxon>
        <taxon>Vibrio</taxon>
    </lineage>
</organism>
<keyword evidence="6" id="KW-1185">Reference proteome</keyword>
<dbReference type="InterPro" id="IPR029063">
    <property type="entry name" value="SAM-dependent_MTases_sf"/>
</dbReference>
<sequence length="872" mass="100571">MKANKNNDLHFYELFITLQGRISRQTFIVGTVFVIAAFLCANILLSYTSVHTMAASFYVFLPFAWALLALAVKRCHDINYSGYWLIVLLLPVIGPLFLLGQLSFRKGNAALNRFGLRFEDIETDYFKNPDVENRLVNDVTLQNPITVKQSLKPATVEELINFIKTTHEPICIGGGRFSMGGQTASAEATFIDMRDLNQVTHFSLPNKTVTVQAGARWCDIQRFIEPFDLSIKIMQTYSNFTVGGSLSVNVHGRYIGLGPLILSVNSVTILLLDGTVKTVSPTTDSELFYATIGGYGAISIILEAELSLADNIRLERSKQRLSVSEYLKFFKDNVRQSQSIVLHNADIYPPHYNKLLAISWQATARPATTATRTQTVKRVYPIFRYLFWLVSSIPFAKYFREYVIDSLFYSKKVVHWRNYEAGYDVAELEPESKRKYTYFLQEYFVPIDRLDDFMSDMREVLKRYQVNMINVSIRHAFADHGSLLAWAQTEVFAFVIYYKRKNTPEDANKTAIWTRELINKVLRVNGSYYLPYQIQASERAFHQAYPRAKELFALKQQYDPTYRLRNQLWDTYYKPQIDRQAKTTSANAEFHAVLNHSDWHDKLYLFLQNIFRLYPEDKFFILIKELSRGFDNDNETYNAIQQQIKSIKPLLSELTYAVPALRTQKAEMLKQTRQLLGMRNQFDGYVEMGSTGRYFSVLKKHMSFTGKQYFIHESPPSNSPPDLLDRGQFKFEGQYLPLNDYAAITPEQIPDNSIELFTCYIGLHHITLDRLDAFIASIVRVLKPGGVFILRDHDCTTEEMKTFVSLIHTVFNCGTIETLAYNQAEFRHFRAISEWVTMLKQHGLTTDGRKLLQANDPSDNLLMLFTKEERSA</sequence>
<dbReference type="GO" id="GO:0071949">
    <property type="term" value="F:FAD binding"/>
    <property type="evidence" value="ECO:0007669"/>
    <property type="project" value="InterPro"/>
</dbReference>
<dbReference type="EMBL" id="BATL01000048">
    <property type="protein sequence ID" value="GAD76614.1"/>
    <property type="molecule type" value="Genomic_DNA"/>
</dbReference>
<dbReference type="Pfam" id="PF08241">
    <property type="entry name" value="Methyltransf_11"/>
    <property type="match status" value="1"/>
</dbReference>
<proteinExistence type="predicted"/>
<dbReference type="STRING" id="1219077.VAZ01S_048_00210"/>
<evidence type="ECO:0000313" key="6">
    <source>
        <dbReference type="Proteomes" id="UP000016567"/>
    </source>
</evidence>
<dbReference type="RefSeq" id="WP_021710361.1">
    <property type="nucleotide sequence ID" value="NZ_BAOB01000198.1"/>
</dbReference>
<dbReference type="Pfam" id="PF01565">
    <property type="entry name" value="FAD_binding_4"/>
    <property type="match status" value="1"/>
</dbReference>
<keyword evidence="3" id="KW-0472">Membrane</keyword>
<evidence type="ECO:0000313" key="5">
    <source>
        <dbReference type="EMBL" id="GAD76614.1"/>
    </source>
</evidence>
<dbReference type="eggNOG" id="COG4798">
    <property type="taxonomic scope" value="Bacteria"/>
</dbReference>
<keyword evidence="3" id="KW-1133">Transmembrane helix</keyword>
<gene>
    <name evidence="5" type="ORF">VAZ01S_048_00210</name>
</gene>
<protein>
    <recommendedName>
        <fullName evidence="4">FAD-binding PCMH-type domain-containing protein</fullName>
    </recommendedName>
</protein>
<dbReference type="InterPro" id="IPR008523">
    <property type="entry name" value="DUF805"/>
</dbReference>
<keyword evidence="1" id="KW-0285">Flavoprotein</keyword>
<evidence type="ECO:0000259" key="4">
    <source>
        <dbReference type="PROSITE" id="PS51387"/>
    </source>
</evidence>
<reference evidence="5 6" key="1">
    <citation type="submission" date="2013-09" db="EMBL/GenBank/DDBJ databases">
        <title>Whole genome shotgun sequence of Vibrio azureus NBRC 104587.</title>
        <authorList>
            <person name="Isaki S."/>
            <person name="Hosoyama A."/>
            <person name="Numata M."/>
            <person name="Hashimoto M."/>
            <person name="Hosoyama Y."/>
            <person name="Tsuchikane K."/>
            <person name="Noguchi M."/>
            <person name="Hirakata S."/>
            <person name="Ichikawa N."/>
            <person name="Ohji S."/>
            <person name="Yamazoe A."/>
            <person name="Fujita N."/>
        </authorList>
    </citation>
    <scope>NUCLEOTIDE SEQUENCE [LARGE SCALE GENOMIC DNA]</scope>
    <source>
        <strain evidence="5 6">NBRC 104587</strain>
    </source>
</reference>
<dbReference type="InterPro" id="IPR016164">
    <property type="entry name" value="FAD-linked_Oxase-like_C"/>
</dbReference>
<dbReference type="InterPro" id="IPR016169">
    <property type="entry name" value="FAD-bd_PCMH_sub2"/>
</dbReference>
<dbReference type="SUPFAM" id="SSF56176">
    <property type="entry name" value="FAD-binding/transporter-associated domain-like"/>
    <property type="match status" value="1"/>
</dbReference>
<dbReference type="GO" id="GO:0016020">
    <property type="term" value="C:membrane"/>
    <property type="evidence" value="ECO:0007669"/>
    <property type="project" value="InterPro"/>
</dbReference>
<evidence type="ECO:0000256" key="1">
    <source>
        <dbReference type="ARBA" id="ARBA00022630"/>
    </source>
</evidence>
<dbReference type="Proteomes" id="UP000016567">
    <property type="component" value="Unassembled WGS sequence"/>
</dbReference>
<dbReference type="AlphaFoldDB" id="U3C5B8"/>
<keyword evidence="3" id="KW-0812">Transmembrane</keyword>
<name>U3C5B8_9VIBR</name>
<dbReference type="SUPFAM" id="SSF53335">
    <property type="entry name" value="S-adenosyl-L-methionine-dependent methyltransferases"/>
    <property type="match status" value="1"/>
</dbReference>
<keyword evidence="2" id="KW-0274">FAD</keyword>
<dbReference type="InterPro" id="IPR010031">
    <property type="entry name" value="FAD_lactone_oxidase-like"/>
</dbReference>
<dbReference type="Pfam" id="PF05656">
    <property type="entry name" value="DUF805"/>
    <property type="match status" value="1"/>
</dbReference>
<dbReference type="eggNOG" id="COG3152">
    <property type="taxonomic scope" value="Bacteria"/>
</dbReference>
<dbReference type="Gene3D" id="3.40.50.150">
    <property type="entry name" value="Vaccinia Virus protein VP39"/>
    <property type="match status" value="1"/>
</dbReference>
<feature type="transmembrane region" description="Helical" evidence="3">
    <location>
        <begin position="27"/>
        <end position="47"/>
    </location>
</feature>
<dbReference type="PANTHER" id="PTHR43762:SF1">
    <property type="entry name" value="D-ARABINONO-1,4-LACTONE OXIDASE"/>
    <property type="match status" value="1"/>
</dbReference>
<dbReference type="GO" id="GO:0008757">
    <property type="term" value="F:S-adenosylmethionine-dependent methyltransferase activity"/>
    <property type="evidence" value="ECO:0007669"/>
    <property type="project" value="InterPro"/>
</dbReference>
<dbReference type="eggNOG" id="COG0277">
    <property type="taxonomic scope" value="Bacteria"/>
</dbReference>
<dbReference type="Gene3D" id="3.30.465.10">
    <property type="match status" value="1"/>
</dbReference>
<dbReference type="InterPro" id="IPR036318">
    <property type="entry name" value="FAD-bd_PCMH-like_sf"/>
</dbReference>
<dbReference type="PROSITE" id="PS51387">
    <property type="entry name" value="FAD_PCMH"/>
    <property type="match status" value="1"/>
</dbReference>
<dbReference type="GO" id="GO:0016899">
    <property type="term" value="F:oxidoreductase activity, acting on the CH-OH group of donors, oxygen as acceptor"/>
    <property type="evidence" value="ECO:0007669"/>
    <property type="project" value="InterPro"/>
</dbReference>
<feature type="domain" description="FAD-binding PCMH-type" evidence="4">
    <location>
        <begin position="140"/>
        <end position="311"/>
    </location>
</feature>
<accession>U3C5B8</accession>
<evidence type="ECO:0000256" key="2">
    <source>
        <dbReference type="ARBA" id="ARBA00022827"/>
    </source>
</evidence>
<feature type="transmembrane region" description="Helical" evidence="3">
    <location>
        <begin position="83"/>
        <end position="104"/>
    </location>
</feature>
<dbReference type="SUPFAM" id="SSF55103">
    <property type="entry name" value="FAD-linked oxidases, C-terminal domain"/>
    <property type="match status" value="1"/>
</dbReference>
<dbReference type="InterPro" id="IPR016166">
    <property type="entry name" value="FAD-bd_PCMH"/>
</dbReference>
<feature type="transmembrane region" description="Helical" evidence="3">
    <location>
        <begin position="53"/>
        <end position="71"/>
    </location>
</feature>
<evidence type="ECO:0000256" key="3">
    <source>
        <dbReference type="SAM" id="Phobius"/>
    </source>
</evidence>
<dbReference type="PANTHER" id="PTHR43762">
    <property type="entry name" value="L-GULONOLACTONE OXIDASE"/>
    <property type="match status" value="1"/>
</dbReference>
<dbReference type="InterPro" id="IPR013216">
    <property type="entry name" value="Methyltransf_11"/>
</dbReference>
<dbReference type="InterPro" id="IPR006094">
    <property type="entry name" value="Oxid_FAD_bind_N"/>
</dbReference>